<dbReference type="PANTHER" id="PTHR42823">
    <property type="entry name" value="ATP SYNTHASE SUBUNIT A, CHLOROPLASTIC"/>
    <property type="match status" value="1"/>
</dbReference>
<dbReference type="PRINTS" id="PR00123">
    <property type="entry name" value="ATPASEA"/>
</dbReference>
<keyword evidence="3 11" id="KW-0813">Transport</keyword>
<dbReference type="HAMAP" id="MF_01393">
    <property type="entry name" value="ATP_synth_a_bact"/>
    <property type="match status" value="1"/>
</dbReference>
<evidence type="ECO:0000256" key="11">
    <source>
        <dbReference type="HAMAP-Rule" id="MF_01393"/>
    </source>
</evidence>
<dbReference type="NCBIfam" id="TIGR01131">
    <property type="entry name" value="ATP_synt_6_or_A"/>
    <property type="match status" value="1"/>
</dbReference>
<gene>
    <name evidence="11" type="primary">atpB</name>
    <name evidence="11" type="synonym">atpI</name>
    <name evidence="13" type="ORF">DYY88_02955</name>
</gene>
<comment type="similarity">
    <text evidence="2 11 12">Belongs to the ATPase A chain family.</text>
</comment>
<dbReference type="InterPro" id="IPR000568">
    <property type="entry name" value="ATP_synth_F0_asu"/>
</dbReference>
<evidence type="ECO:0000256" key="10">
    <source>
        <dbReference type="ARBA" id="ARBA00023310"/>
    </source>
</evidence>
<dbReference type="SUPFAM" id="SSF81336">
    <property type="entry name" value="F1F0 ATP synthase subunit A"/>
    <property type="match status" value="1"/>
</dbReference>
<dbReference type="RefSeq" id="WP_044150909.1">
    <property type="nucleotide sequence ID" value="NZ_QVFV01000001.1"/>
</dbReference>
<dbReference type="Proteomes" id="UP000292459">
    <property type="component" value="Unassembled WGS sequence"/>
</dbReference>
<evidence type="ECO:0000256" key="4">
    <source>
        <dbReference type="ARBA" id="ARBA00022547"/>
    </source>
</evidence>
<evidence type="ECO:0000313" key="13">
    <source>
        <dbReference type="EMBL" id="RZM82228.1"/>
    </source>
</evidence>
<dbReference type="InterPro" id="IPR035908">
    <property type="entry name" value="F0_ATP_A_sf"/>
</dbReference>
<keyword evidence="5 11" id="KW-0812">Transmembrane</keyword>
<dbReference type="PANTHER" id="PTHR42823:SF3">
    <property type="entry name" value="ATP SYNTHASE SUBUNIT A, CHLOROPLASTIC"/>
    <property type="match status" value="1"/>
</dbReference>
<evidence type="ECO:0000256" key="12">
    <source>
        <dbReference type="RuleBase" id="RU000483"/>
    </source>
</evidence>
<accession>A0A4Q7EGW6</accession>
<comment type="subcellular location">
    <subcellularLocation>
        <location evidence="12">Cell membrane</location>
        <topology evidence="12">Multi-pass membrane protein</topology>
    </subcellularLocation>
    <subcellularLocation>
        <location evidence="11">Cellular thylakoid membrane</location>
        <topology evidence="11">Multi-pass membrane protein</topology>
    </subcellularLocation>
    <subcellularLocation>
        <location evidence="1">Membrane</location>
        <topology evidence="1">Multi-pass membrane protein</topology>
    </subcellularLocation>
</comment>
<evidence type="ECO:0000256" key="1">
    <source>
        <dbReference type="ARBA" id="ARBA00004141"/>
    </source>
</evidence>
<dbReference type="GO" id="GO:0031676">
    <property type="term" value="C:plasma membrane-derived thylakoid membrane"/>
    <property type="evidence" value="ECO:0007669"/>
    <property type="project" value="UniProtKB-SubCell"/>
</dbReference>
<keyword evidence="7 11" id="KW-1133">Transmembrane helix</keyword>
<evidence type="ECO:0000256" key="6">
    <source>
        <dbReference type="ARBA" id="ARBA00022781"/>
    </source>
</evidence>
<evidence type="ECO:0000256" key="3">
    <source>
        <dbReference type="ARBA" id="ARBA00022448"/>
    </source>
</evidence>
<dbReference type="GO" id="GO:0046933">
    <property type="term" value="F:proton-transporting ATP synthase activity, rotational mechanism"/>
    <property type="evidence" value="ECO:0007669"/>
    <property type="project" value="UniProtKB-UniRule"/>
</dbReference>
<name>A0A4Q7EGW6_9CYAN</name>
<evidence type="ECO:0000256" key="9">
    <source>
        <dbReference type="ARBA" id="ARBA00023136"/>
    </source>
</evidence>
<proteinExistence type="inferred from homology"/>
<keyword evidence="4 11" id="KW-0138">CF(0)</keyword>
<keyword evidence="10 11" id="KW-0066">ATP synthesis</keyword>
<dbReference type="CDD" id="cd00310">
    <property type="entry name" value="ATP-synt_Fo_a_6"/>
    <property type="match status" value="1"/>
</dbReference>
<evidence type="ECO:0000256" key="5">
    <source>
        <dbReference type="ARBA" id="ARBA00022692"/>
    </source>
</evidence>
<dbReference type="PROSITE" id="PS00449">
    <property type="entry name" value="ATPASE_A"/>
    <property type="match status" value="1"/>
</dbReference>
<keyword evidence="14" id="KW-1185">Reference proteome</keyword>
<feature type="transmembrane region" description="Helical" evidence="11">
    <location>
        <begin position="79"/>
        <end position="100"/>
    </location>
</feature>
<dbReference type="InterPro" id="IPR045082">
    <property type="entry name" value="ATP_syn_F0_a_bact/chloroplast"/>
</dbReference>
<protein>
    <recommendedName>
        <fullName evidence="11 12">ATP synthase subunit a</fullName>
    </recommendedName>
    <alternativeName>
        <fullName evidence="11">ATP synthase F0 sector subunit a</fullName>
    </alternativeName>
    <alternativeName>
        <fullName evidence="11">F-ATPase subunit 6</fullName>
    </alternativeName>
</protein>
<comment type="caution">
    <text evidence="13">The sequence shown here is derived from an EMBL/GenBank/DDBJ whole genome shotgun (WGS) entry which is preliminary data.</text>
</comment>
<feature type="transmembrane region" description="Helical" evidence="11">
    <location>
        <begin position="106"/>
        <end position="128"/>
    </location>
</feature>
<dbReference type="Pfam" id="PF00119">
    <property type="entry name" value="ATP-synt_A"/>
    <property type="match status" value="1"/>
</dbReference>
<comment type="function">
    <text evidence="11 12">Key component of the proton channel; it plays a direct role in the translocation of protons across the membrane.</text>
</comment>
<feature type="transmembrane region" description="Helical" evidence="11">
    <location>
        <begin position="166"/>
        <end position="188"/>
    </location>
</feature>
<evidence type="ECO:0000256" key="8">
    <source>
        <dbReference type="ARBA" id="ARBA00023065"/>
    </source>
</evidence>
<dbReference type="NCBIfam" id="TIGR03306">
    <property type="entry name" value="altF1_A"/>
    <property type="match status" value="1"/>
</dbReference>
<dbReference type="AlphaFoldDB" id="A0A4Q7EGW6"/>
<dbReference type="OrthoDB" id="9789241at2"/>
<dbReference type="GO" id="GO:0045259">
    <property type="term" value="C:proton-transporting ATP synthase complex"/>
    <property type="evidence" value="ECO:0007669"/>
    <property type="project" value="UniProtKB-KW"/>
</dbReference>
<dbReference type="InterPro" id="IPR017692">
    <property type="entry name" value="Alt_ATP_synth_F0_Asu"/>
</dbReference>
<dbReference type="Gene3D" id="1.20.120.220">
    <property type="entry name" value="ATP synthase, F0 complex, subunit A"/>
    <property type="match status" value="1"/>
</dbReference>
<evidence type="ECO:0000256" key="7">
    <source>
        <dbReference type="ARBA" id="ARBA00022989"/>
    </source>
</evidence>
<keyword evidence="9 11" id="KW-0472">Membrane</keyword>
<keyword evidence="8 11" id="KW-0406">Ion transport</keyword>
<sequence length="239" mass="26245">MEITPDHIIYWQSGFFKLNATLVFSWVTMLVLVFMAGWVTRHLAVGPDRISRWQHGVEIIVTAMRDQIGDASRQDARPFLPFIGTLFLFIATANIIEIIPGLMSPAASLSTTLALALCVFIAVPLFGIQSLGWGRYLQHYIEPTPVMLPFNLISELSRTIALAIRLFGNVMSTSLLVAILLSIVPLFFPVVMQAFGLLVGVIQAYVFAILAMVYIASGMRRQQAKTDAADATVASEGQA</sequence>
<dbReference type="InterPro" id="IPR023011">
    <property type="entry name" value="ATP_synth_F0_asu_AS"/>
</dbReference>
<dbReference type="EMBL" id="QVFV01000001">
    <property type="protein sequence ID" value="RZM82228.1"/>
    <property type="molecule type" value="Genomic_DNA"/>
</dbReference>
<organism evidence="13 14">
    <name type="scientific">Leptolyngbya iicbica LK</name>
    <dbReference type="NCBI Taxonomy" id="2294035"/>
    <lineage>
        <taxon>Bacteria</taxon>
        <taxon>Bacillati</taxon>
        <taxon>Cyanobacteriota</taxon>
        <taxon>Cyanophyceae</taxon>
        <taxon>Leptolyngbyales</taxon>
        <taxon>Leptolyngbyaceae</taxon>
        <taxon>Leptolyngbya group</taxon>
        <taxon>Leptolyngbya</taxon>
        <taxon>Leptolyngbya iicbica</taxon>
    </lineage>
</organism>
<evidence type="ECO:0000313" key="14">
    <source>
        <dbReference type="Proteomes" id="UP000292459"/>
    </source>
</evidence>
<dbReference type="NCBIfam" id="NF004481">
    <property type="entry name" value="PRK05815.2-3"/>
    <property type="match status" value="1"/>
</dbReference>
<dbReference type="GO" id="GO:0042777">
    <property type="term" value="P:proton motive force-driven plasma membrane ATP synthesis"/>
    <property type="evidence" value="ECO:0007669"/>
    <property type="project" value="TreeGrafter"/>
</dbReference>
<reference evidence="13 14" key="1">
    <citation type="submission" date="2018-11" db="EMBL/GenBank/DDBJ databases">
        <title>Whole genome sequencing of an environmental sample.</title>
        <authorList>
            <person name="Sarangi A.N."/>
            <person name="Singh D."/>
            <person name="Tripathy S."/>
        </authorList>
    </citation>
    <scope>NUCLEOTIDE SEQUENCE [LARGE SCALE GENOMIC DNA]</scope>
    <source>
        <strain evidence="13 14">Lakshadweep</strain>
    </source>
</reference>
<keyword evidence="11" id="KW-0793">Thylakoid</keyword>
<feature type="transmembrane region" description="Helical" evidence="11">
    <location>
        <begin position="194"/>
        <end position="216"/>
    </location>
</feature>
<evidence type="ECO:0000256" key="2">
    <source>
        <dbReference type="ARBA" id="ARBA00006810"/>
    </source>
</evidence>
<feature type="transmembrane region" description="Helical" evidence="11">
    <location>
        <begin position="20"/>
        <end position="39"/>
    </location>
</feature>
<keyword evidence="6 11" id="KW-0375">Hydrogen ion transport</keyword>